<evidence type="ECO:0000256" key="1">
    <source>
        <dbReference type="ARBA" id="ARBA00010541"/>
    </source>
</evidence>
<keyword evidence="4" id="KW-0732">Signal</keyword>
<feature type="signal peptide" evidence="4">
    <location>
        <begin position="1"/>
        <end position="19"/>
    </location>
</feature>
<dbReference type="STRING" id="1391654.AKJ09_02981"/>
<dbReference type="InterPro" id="IPR043504">
    <property type="entry name" value="Peptidase_S1_PA_chymotrypsin"/>
</dbReference>
<dbReference type="AlphaFoldDB" id="A0A0K1PS25"/>
<keyword evidence="2 5" id="KW-0645">Protease</keyword>
<dbReference type="Pfam" id="PF13365">
    <property type="entry name" value="Trypsin_2"/>
    <property type="match status" value="1"/>
</dbReference>
<dbReference type="KEGG" id="llu:AKJ09_02981"/>
<dbReference type="PANTHER" id="PTHR43343">
    <property type="entry name" value="PEPTIDASE S12"/>
    <property type="match status" value="1"/>
</dbReference>
<dbReference type="PRINTS" id="PR00834">
    <property type="entry name" value="PROTEASES2C"/>
</dbReference>
<accession>A0A0K1PS25</accession>
<evidence type="ECO:0000313" key="5">
    <source>
        <dbReference type="EMBL" id="AKU96317.1"/>
    </source>
</evidence>
<dbReference type="Proteomes" id="UP000064967">
    <property type="component" value="Chromosome"/>
</dbReference>
<dbReference type="RefSeq" id="WP_146647626.1">
    <property type="nucleotide sequence ID" value="NZ_CP012333.1"/>
</dbReference>
<organism evidence="5 6">
    <name type="scientific">Labilithrix luteola</name>
    <dbReference type="NCBI Taxonomy" id="1391654"/>
    <lineage>
        <taxon>Bacteria</taxon>
        <taxon>Pseudomonadati</taxon>
        <taxon>Myxococcota</taxon>
        <taxon>Polyangia</taxon>
        <taxon>Polyangiales</taxon>
        <taxon>Labilitrichaceae</taxon>
        <taxon>Labilithrix</taxon>
    </lineage>
</organism>
<comment type="similarity">
    <text evidence="1">Belongs to the peptidase S1C family.</text>
</comment>
<dbReference type="PANTHER" id="PTHR43343:SF3">
    <property type="entry name" value="PROTEASE DO-LIKE 8, CHLOROPLASTIC"/>
    <property type="match status" value="1"/>
</dbReference>
<dbReference type="InterPro" id="IPR051201">
    <property type="entry name" value="Chloro_Bact_Ser_Proteases"/>
</dbReference>
<dbReference type="OrthoDB" id="9766361at2"/>
<evidence type="ECO:0000256" key="2">
    <source>
        <dbReference type="ARBA" id="ARBA00022670"/>
    </source>
</evidence>
<dbReference type="GO" id="GO:0004252">
    <property type="term" value="F:serine-type endopeptidase activity"/>
    <property type="evidence" value="ECO:0007669"/>
    <property type="project" value="InterPro"/>
</dbReference>
<keyword evidence="3" id="KW-0378">Hydrolase</keyword>
<dbReference type="InterPro" id="IPR001940">
    <property type="entry name" value="Peptidase_S1C"/>
</dbReference>
<reference evidence="5 6" key="1">
    <citation type="submission" date="2015-08" db="EMBL/GenBank/DDBJ databases">
        <authorList>
            <person name="Babu N.S."/>
            <person name="Beckwith C.J."/>
            <person name="Beseler K.G."/>
            <person name="Brison A."/>
            <person name="Carone J.V."/>
            <person name="Caskin T.P."/>
            <person name="Diamond M."/>
            <person name="Durham M.E."/>
            <person name="Foxe J.M."/>
            <person name="Go M."/>
            <person name="Henderson B.A."/>
            <person name="Jones I.B."/>
            <person name="McGettigan J.A."/>
            <person name="Micheletti S.J."/>
            <person name="Nasrallah M.E."/>
            <person name="Ortiz D."/>
            <person name="Piller C.R."/>
            <person name="Privatt S.R."/>
            <person name="Schneider S.L."/>
            <person name="Sharp S."/>
            <person name="Smith T.C."/>
            <person name="Stanton J.D."/>
            <person name="Ullery H.E."/>
            <person name="Wilson R.J."/>
            <person name="Serrano M.G."/>
            <person name="Buck G."/>
            <person name="Lee V."/>
            <person name="Wang Y."/>
            <person name="Carvalho R."/>
            <person name="Voegtly L."/>
            <person name="Shi R."/>
            <person name="Duckworth R."/>
            <person name="Johnson A."/>
            <person name="Loviza R."/>
            <person name="Walstead R."/>
            <person name="Shah Z."/>
            <person name="Kiflezghi M."/>
            <person name="Wade K."/>
            <person name="Ball S.L."/>
            <person name="Bradley K.W."/>
            <person name="Asai D.J."/>
            <person name="Bowman C.A."/>
            <person name="Russell D.A."/>
            <person name="Pope W.H."/>
            <person name="Jacobs-Sera D."/>
            <person name="Hendrix R.W."/>
            <person name="Hatfull G.F."/>
        </authorList>
    </citation>
    <scope>NUCLEOTIDE SEQUENCE [LARGE SCALE GENOMIC DNA]</scope>
    <source>
        <strain evidence="5 6">DSM 27648</strain>
    </source>
</reference>
<dbReference type="GO" id="GO:0006508">
    <property type="term" value="P:proteolysis"/>
    <property type="evidence" value="ECO:0007669"/>
    <property type="project" value="UniProtKB-KW"/>
</dbReference>
<keyword evidence="6" id="KW-1185">Reference proteome</keyword>
<gene>
    <name evidence="5" type="ORF">AKJ09_02981</name>
</gene>
<evidence type="ECO:0000256" key="4">
    <source>
        <dbReference type="SAM" id="SignalP"/>
    </source>
</evidence>
<evidence type="ECO:0000313" key="6">
    <source>
        <dbReference type="Proteomes" id="UP000064967"/>
    </source>
</evidence>
<dbReference type="InterPro" id="IPR009003">
    <property type="entry name" value="Peptidase_S1_PA"/>
</dbReference>
<sequence>MRVLVAAFASIVFASSAGCAGGMGASTSRLSPSFLRQNTVSVHVEASPRIAELFGAVAERMKQSGKAELAEFFTAQTGGAFGSGFAVRRGGETFIVTNRHVVDFADEAEISVDGSNEAVPVDVIYADKDYDLAVLSFREQAPRNLPGLRLSSTHAHDLETVIATGYPGLDGRPSYQITRGQISNERFSATSRGHTITLLQHTAPIDPGSSGGPLANESGAVVGVNFVKYEGRDNVYLAIPVDAVSRVIDAALETKRGLANVPWLVDRLGKSCGTLVGGLRHEGEPSVDVYDLITNDVIAERGFESVEAMSKRETKANREELWSAFVENPTAIMRVAVAERLWKEAHGKEGLPVTCLPLQQDPKSDTLRLLVKFERGTRETFWRFEQGSWKLAAFDKMIGTPPSKPTKRRKR</sequence>
<proteinExistence type="inferred from homology"/>
<dbReference type="Gene3D" id="2.40.10.10">
    <property type="entry name" value="Trypsin-like serine proteases"/>
    <property type="match status" value="2"/>
</dbReference>
<evidence type="ECO:0000256" key="3">
    <source>
        <dbReference type="ARBA" id="ARBA00022801"/>
    </source>
</evidence>
<dbReference type="PROSITE" id="PS51257">
    <property type="entry name" value="PROKAR_LIPOPROTEIN"/>
    <property type="match status" value="1"/>
</dbReference>
<feature type="chain" id="PRO_5005465904" evidence="4">
    <location>
        <begin position="20"/>
        <end position="411"/>
    </location>
</feature>
<dbReference type="SUPFAM" id="SSF50494">
    <property type="entry name" value="Trypsin-like serine proteases"/>
    <property type="match status" value="1"/>
</dbReference>
<dbReference type="EMBL" id="CP012333">
    <property type="protein sequence ID" value="AKU96317.1"/>
    <property type="molecule type" value="Genomic_DNA"/>
</dbReference>
<protein>
    <submittedName>
        <fullName evidence="5">Serine protease</fullName>
    </submittedName>
</protein>
<name>A0A0K1PS25_9BACT</name>